<evidence type="ECO:0000256" key="16">
    <source>
        <dbReference type="RuleBase" id="RU003560"/>
    </source>
</evidence>
<dbReference type="EMBL" id="RYZZ01000002">
    <property type="protein sequence ID" value="RUQ32453.1"/>
    <property type="molecule type" value="Genomic_DNA"/>
</dbReference>
<dbReference type="InterPro" id="IPR015424">
    <property type="entry name" value="PyrdxlP-dep_Trfase"/>
</dbReference>
<accession>A0A433HVV7</accession>
<dbReference type="GO" id="GO:0047298">
    <property type="term" value="F:(S)-3-amino-2-methylpropionate transaminase activity"/>
    <property type="evidence" value="ECO:0007669"/>
    <property type="project" value="UniProtKB-EC"/>
</dbReference>
<keyword evidence="9 16" id="KW-0663">Pyridoxal phosphate</keyword>
<evidence type="ECO:0000256" key="4">
    <source>
        <dbReference type="ARBA" id="ARBA00008954"/>
    </source>
</evidence>
<dbReference type="GO" id="GO:0034386">
    <property type="term" value="F:4-aminobutyrate:2-oxoglutarate transaminase activity"/>
    <property type="evidence" value="ECO:0007669"/>
    <property type="project" value="UniProtKB-EC"/>
</dbReference>
<dbReference type="Proteomes" id="UP000267430">
    <property type="component" value="Unassembled WGS sequence"/>
</dbReference>
<comment type="catalytic activity">
    <reaction evidence="14">
        <text>4-aminobutanoate + 2-oxoglutarate = succinate semialdehyde + L-glutamate</text>
        <dbReference type="Rhea" id="RHEA:23352"/>
        <dbReference type="ChEBI" id="CHEBI:16810"/>
        <dbReference type="ChEBI" id="CHEBI:29985"/>
        <dbReference type="ChEBI" id="CHEBI:57706"/>
        <dbReference type="ChEBI" id="CHEBI:59888"/>
        <dbReference type="EC" id="2.6.1.19"/>
    </reaction>
</comment>
<comment type="catalytic activity">
    <reaction evidence="1">
        <text>(S)-3-amino-2-methylpropanoate + 2-oxoglutarate = 2-methyl-3-oxopropanoate + L-glutamate</text>
        <dbReference type="Rhea" id="RHEA:13993"/>
        <dbReference type="ChEBI" id="CHEBI:16810"/>
        <dbReference type="ChEBI" id="CHEBI:29985"/>
        <dbReference type="ChEBI" id="CHEBI:57700"/>
        <dbReference type="ChEBI" id="CHEBI:58655"/>
        <dbReference type="EC" id="2.6.1.22"/>
    </reaction>
</comment>
<dbReference type="GO" id="GO:0030170">
    <property type="term" value="F:pyridoxal phosphate binding"/>
    <property type="evidence" value="ECO:0007669"/>
    <property type="project" value="InterPro"/>
</dbReference>
<dbReference type="InterPro" id="IPR005814">
    <property type="entry name" value="Aminotrans_3"/>
</dbReference>
<dbReference type="AlphaFoldDB" id="A0A433HVV7"/>
<reference evidence="17 18" key="1">
    <citation type="submission" date="2018-12" db="EMBL/GenBank/DDBJ databases">
        <title>Bacillus chawlae sp. nov., Bacillus glennii sp. nov., and Bacillus saganii sp. nov. Isolated from the Vehicle Assembly Building at Kennedy Space Center where the Viking Spacecraft were Assembled.</title>
        <authorList>
            <person name="Seuylemezian A."/>
            <person name="Vaishampayan P."/>
        </authorList>
    </citation>
    <scope>NUCLEOTIDE SEQUENCE [LARGE SCALE GENOMIC DNA]</scope>
    <source>
        <strain evidence="17 18">L5</strain>
    </source>
</reference>
<organism evidence="17 18">
    <name type="scientific">Peribacillus cavernae</name>
    <dbReference type="NCBI Taxonomy" id="1674310"/>
    <lineage>
        <taxon>Bacteria</taxon>
        <taxon>Bacillati</taxon>
        <taxon>Bacillota</taxon>
        <taxon>Bacilli</taxon>
        <taxon>Bacillales</taxon>
        <taxon>Bacillaceae</taxon>
        <taxon>Peribacillus</taxon>
    </lineage>
</organism>
<evidence type="ECO:0000256" key="1">
    <source>
        <dbReference type="ARBA" id="ARBA00001750"/>
    </source>
</evidence>
<dbReference type="GO" id="GO:0042802">
    <property type="term" value="F:identical protein binding"/>
    <property type="evidence" value="ECO:0007669"/>
    <property type="project" value="TreeGrafter"/>
</dbReference>
<dbReference type="PANTHER" id="PTHR11986:SF58">
    <property type="entry name" value="LEUCINE_METHIONINE RACEMASE"/>
    <property type="match status" value="1"/>
</dbReference>
<name>A0A433HVV7_9BACI</name>
<evidence type="ECO:0000256" key="11">
    <source>
        <dbReference type="ARBA" id="ARBA00030204"/>
    </source>
</evidence>
<dbReference type="Gene3D" id="3.40.640.10">
    <property type="entry name" value="Type I PLP-dependent aspartate aminotransferase-like (Major domain)"/>
    <property type="match status" value="1"/>
</dbReference>
<dbReference type="PROSITE" id="PS00600">
    <property type="entry name" value="AA_TRANSFER_CLASS_3"/>
    <property type="match status" value="1"/>
</dbReference>
<evidence type="ECO:0000256" key="5">
    <source>
        <dbReference type="ARBA" id="ARBA00012876"/>
    </source>
</evidence>
<gene>
    <name evidence="17" type="ORF">ELQ35_02155</name>
</gene>
<dbReference type="PANTHER" id="PTHR11986">
    <property type="entry name" value="AMINOTRANSFERASE CLASS III"/>
    <property type="match status" value="1"/>
</dbReference>
<comment type="caution">
    <text evidence="17">The sequence shown here is derived from an EMBL/GenBank/DDBJ whole genome shotgun (WGS) entry which is preliminary data.</text>
</comment>
<evidence type="ECO:0000256" key="12">
    <source>
        <dbReference type="ARBA" id="ARBA00030857"/>
    </source>
</evidence>
<dbReference type="PIRSF" id="PIRSF000521">
    <property type="entry name" value="Transaminase_4ab_Lys_Orn"/>
    <property type="match status" value="1"/>
</dbReference>
<evidence type="ECO:0000256" key="6">
    <source>
        <dbReference type="ARBA" id="ARBA00012912"/>
    </source>
</evidence>
<evidence type="ECO:0000256" key="10">
    <source>
        <dbReference type="ARBA" id="ARBA00029760"/>
    </source>
</evidence>
<dbReference type="FunFam" id="3.40.640.10:FF:000013">
    <property type="entry name" value="4-aminobutyrate aminotransferase"/>
    <property type="match status" value="1"/>
</dbReference>
<dbReference type="SUPFAM" id="SSF53383">
    <property type="entry name" value="PLP-dependent transferases"/>
    <property type="match status" value="1"/>
</dbReference>
<evidence type="ECO:0000256" key="14">
    <source>
        <dbReference type="ARBA" id="ARBA00048021"/>
    </source>
</evidence>
<keyword evidence="8 17" id="KW-0808">Transferase</keyword>
<dbReference type="EC" id="2.6.1.19" evidence="6"/>
<dbReference type="InterPro" id="IPR050103">
    <property type="entry name" value="Class-III_PLP-dep_AT"/>
</dbReference>
<evidence type="ECO:0000256" key="8">
    <source>
        <dbReference type="ARBA" id="ARBA00022679"/>
    </source>
</evidence>
<evidence type="ECO:0000256" key="9">
    <source>
        <dbReference type="ARBA" id="ARBA00022898"/>
    </source>
</evidence>
<evidence type="ECO:0000256" key="2">
    <source>
        <dbReference type="ARBA" id="ARBA00001933"/>
    </source>
</evidence>
<dbReference type="Gene3D" id="3.90.1150.10">
    <property type="entry name" value="Aspartate Aminotransferase, domain 1"/>
    <property type="match status" value="1"/>
</dbReference>
<dbReference type="EC" id="2.6.1.22" evidence="5"/>
<dbReference type="OrthoDB" id="9807885at2"/>
<evidence type="ECO:0000313" key="18">
    <source>
        <dbReference type="Proteomes" id="UP000267430"/>
    </source>
</evidence>
<comment type="pathway">
    <text evidence="3">Amino-acid degradation; 4-aminobutanoate degradation.</text>
</comment>
<dbReference type="Pfam" id="PF00202">
    <property type="entry name" value="Aminotran_3"/>
    <property type="match status" value="1"/>
</dbReference>
<protein>
    <recommendedName>
        <fullName evidence="12">(S)-3-amino-2-methylpropionate transaminase</fullName>
        <ecNumber evidence="6">2.6.1.19</ecNumber>
        <ecNumber evidence="5">2.6.1.22</ecNumber>
    </recommendedName>
    <alternativeName>
        <fullName evidence="13">GABA aminotransferase</fullName>
    </alternativeName>
    <alternativeName>
        <fullName evidence="11">Gamma-amino-N-butyrate transaminase</fullName>
    </alternativeName>
    <alternativeName>
        <fullName evidence="15">Glutamate:succinic semialdehyde transaminase</fullName>
    </alternativeName>
    <alternativeName>
        <fullName evidence="10">L-AIBAT</fullName>
    </alternativeName>
</protein>
<evidence type="ECO:0000256" key="7">
    <source>
        <dbReference type="ARBA" id="ARBA00022576"/>
    </source>
</evidence>
<dbReference type="CDD" id="cd00610">
    <property type="entry name" value="OAT_like"/>
    <property type="match status" value="1"/>
</dbReference>
<dbReference type="InterPro" id="IPR049704">
    <property type="entry name" value="Aminotrans_3_PPA_site"/>
</dbReference>
<keyword evidence="18" id="KW-1185">Reference proteome</keyword>
<evidence type="ECO:0000313" key="17">
    <source>
        <dbReference type="EMBL" id="RUQ32453.1"/>
    </source>
</evidence>
<comment type="similarity">
    <text evidence="4 16">Belongs to the class-III pyridoxal-phosphate-dependent aminotransferase family.</text>
</comment>
<proteinExistence type="inferred from homology"/>
<keyword evidence="7 17" id="KW-0032">Aminotransferase</keyword>
<dbReference type="InterPro" id="IPR015421">
    <property type="entry name" value="PyrdxlP-dep_Trfase_major"/>
</dbReference>
<comment type="cofactor">
    <cofactor evidence="2">
        <name>pyridoxal 5'-phosphate</name>
        <dbReference type="ChEBI" id="CHEBI:597326"/>
    </cofactor>
</comment>
<evidence type="ECO:0000256" key="13">
    <source>
        <dbReference type="ARBA" id="ARBA00031787"/>
    </source>
</evidence>
<sequence length="337" mass="37186">MYQLNTSIPGPQSSVLLEKRKTHVPQGVSNTVPSFAVKGKGALLTDVDGNTFIDLAGAIGTLNAGHCPPKVVEALIEQVQQYIHTGFNVMMYEPYINLAEKSNQITPGSHAKKTFFLNSGAEAVENAIKLARKFTGRKGIISFDRGFHGRTLLAMSLTSKVKPYKFGFGPFAPDTYKMRYPYYYRAPLGVNQEELDQLVLSQLEEFFLSEVPVEEIAAIIMEPVQGEGGFIVPLKTFVQGVKKVCEKYGILFIADEIQTGFGRTGKMFAIEHFEVVPDIMTMSKSIAAGLPISAVTGRAEIMDSATPGEMIESSICWRNLFPLNICKRIHDFRVLSC</sequence>
<dbReference type="InterPro" id="IPR015422">
    <property type="entry name" value="PyrdxlP-dep_Trfase_small"/>
</dbReference>
<evidence type="ECO:0000256" key="15">
    <source>
        <dbReference type="ARBA" id="ARBA00050054"/>
    </source>
</evidence>
<evidence type="ECO:0000256" key="3">
    <source>
        <dbReference type="ARBA" id="ARBA00005176"/>
    </source>
</evidence>